<proteinExistence type="predicted"/>
<dbReference type="Proteomes" id="UP001501842">
    <property type="component" value="Unassembled WGS sequence"/>
</dbReference>
<sequence>MRWTAGFLLAAALVAGCSSESPAQPGLNGLDEFQESLTKESTPVSFPDACELVDEPGLRLLEGNALAMKDRSENDHSVSCEKWTEPEEGGVSSLTVRVSAIPPVKEGETAYEEILKRMEKKECERLPDIKDVACFQPAKVVDRLSVGRGVYQAEVIFRFTGANEKESRRFAEKTAAKVSQALAR</sequence>
<comment type="caution">
    <text evidence="2">The sequence shown here is derived from an EMBL/GenBank/DDBJ whole genome shotgun (WGS) entry which is preliminary data.</text>
</comment>
<name>A0ABN3UUX7_9ACTN</name>
<reference evidence="2 3" key="1">
    <citation type="journal article" date="2019" name="Int. J. Syst. Evol. Microbiol.">
        <title>The Global Catalogue of Microorganisms (GCM) 10K type strain sequencing project: providing services to taxonomists for standard genome sequencing and annotation.</title>
        <authorList>
            <consortium name="The Broad Institute Genomics Platform"/>
            <consortium name="The Broad Institute Genome Sequencing Center for Infectious Disease"/>
            <person name="Wu L."/>
            <person name="Ma J."/>
        </authorList>
    </citation>
    <scope>NUCLEOTIDE SEQUENCE [LARGE SCALE GENOMIC DNA]</scope>
    <source>
        <strain evidence="2 3">JCM 8201</strain>
    </source>
</reference>
<gene>
    <name evidence="2" type="ORF">GCM10010439_73620</name>
</gene>
<organism evidence="2 3">
    <name type="scientific">Actinocorallia aurantiaca</name>
    <dbReference type="NCBI Taxonomy" id="46204"/>
    <lineage>
        <taxon>Bacteria</taxon>
        <taxon>Bacillati</taxon>
        <taxon>Actinomycetota</taxon>
        <taxon>Actinomycetes</taxon>
        <taxon>Streptosporangiales</taxon>
        <taxon>Thermomonosporaceae</taxon>
        <taxon>Actinocorallia</taxon>
    </lineage>
</organism>
<feature type="chain" id="PRO_5047359096" description="DUF3558 domain-containing protein" evidence="1">
    <location>
        <begin position="24"/>
        <end position="184"/>
    </location>
</feature>
<dbReference type="RefSeq" id="WP_344458325.1">
    <property type="nucleotide sequence ID" value="NZ_BAAATZ010000047.1"/>
</dbReference>
<keyword evidence="1" id="KW-0732">Signal</keyword>
<evidence type="ECO:0000313" key="2">
    <source>
        <dbReference type="EMBL" id="GAA2738715.1"/>
    </source>
</evidence>
<dbReference type="EMBL" id="BAAATZ010000047">
    <property type="protein sequence ID" value="GAA2738715.1"/>
    <property type="molecule type" value="Genomic_DNA"/>
</dbReference>
<keyword evidence="3" id="KW-1185">Reference proteome</keyword>
<feature type="signal peptide" evidence="1">
    <location>
        <begin position="1"/>
        <end position="23"/>
    </location>
</feature>
<evidence type="ECO:0008006" key="4">
    <source>
        <dbReference type="Google" id="ProtNLM"/>
    </source>
</evidence>
<dbReference type="PROSITE" id="PS51257">
    <property type="entry name" value="PROKAR_LIPOPROTEIN"/>
    <property type="match status" value="1"/>
</dbReference>
<accession>A0ABN3UUX7</accession>
<evidence type="ECO:0000313" key="3">
    <source>
        <dbReference type="Proteomes" id="UP001501842"/>
    </source>
</evidence>
<evidence type="ECO:0000256" key="1">
    <source>
        <dbReference type="SAM" id="SignalP"/>
    </source>
</evidence>
<protein>
    <recommendedName>
        <fullName evidence="4">DUF3558 domain-containing protein</fullName>
    </recommendedName>
</protein>